<keyword evidence="2" id="KW-1003">Cell membrane</keyword>
<evidence type="ECO:0000256" key="5">
    <source>
        <dbReference type="ARBA" id="ARBA00023136"/>
    </source>
</evidence>
<dbReference type="GeneID" id="85016078"/>
<feature type="transmembrane region" description="Helical" evidence="6">
    <location>
        <begin position="49"/>
        <end position="68"/>
    </location>
</feature>
<dbReference type="AlphaFoldDB" id="A0A1H2ZMP0"/>
<protein>
    <recommendedName>
        <fullName evidence="9">Lysylphosphatidylglycerol synthase TM region</fullName>
    </recommendedName>
</protein>
<evidence type="ECO:0000256" key="6">
    <source>
        <dbReference type="SAM" id="Phobius"/>
    </source>
</evidence>
<evidence type="ECO:0000313" key="8">
    <source>
        <dbReference type="Proteomes" id="UP000182771"/>
    </source>
</evidence>
<dbReference type="EMBL" id="FNND01000011">
    <property type="protein sequence ID" value="SDX18238.1"/>
    <property type="molecule type" value="Genomic_DNA"/>
</dbReference>
<reference evidence="7 8" key="1">
    <citation type="submission" date="2016-10" db="EMBL/GenBank/DDBJ databases">
        <authorList>
            <person name="Varghese N."/>
            <person name="Submissions S."/>
        </authorList>
    </citation>
    <scope>NUCLEOTIDE SEQUENCE [LARGE SCALE GENOMIC DNA]</scope>
    <source>
        <strain evidence="7 8">DSM 11449</strain>
    </source>
</reference>
<evidence type="ECO:0000256" key="1">
    <source>
        <dbReference type="ARBA" id="ARBA00004651"/>
    </source>
</evidence>
<dbReference type="RefSeq" id="WP_016421241.1">
    <property type="nucleotide sequence ID" value="NZ_FNND01000011.1"/>
</dbReference>
<comment type="subcellular location">
    <subcellularLocation>
        <location evidence="1">Cell membrane</location>
        <topology evidence="1">Multi-pass membrane protein</topology>
    </subcellularLocation>
</comment>
<gene>
    <name evidence="7" type="ORF">SAMN05444420_1114</name>
</gene>
<evidence type="ECO:0000313" key="7">
    <source>
        <dbReference type="EMBL" id="SDX18238.1"/>
    </source>
</evidence>
<comment type="caution">
    <text evidence="7">The sequence shown here is derived from an EMBL/GenBank/DDBJ whole genome shotgun (WGS) entry which is preliminary data.</text>
</comment>
<dbReference type="Proteomes" id="UP000182771">
    <property type="component" value="Unassembled WGS sequence"/>
</dbReference>
<keyword evidence="8" id="KW-1185">Reference proteome</keyword>
<keyword evidence="4 6" id="KW-1133">Transmembrane helix</keyword>
<feature type="transmembrane region" description="Helical" evidence="6">
    <location>
        <begin position="295"/>
        <end position="319"/>
    </location>
</feature>
<feature type="transmembrane region" description="Helical" evidence="6">
    <location>
        <begin position="246"/>
        <end position="264"/>
    </location>
</feature>
<feature type="transmembrane region" description="Helical" evidence="6">
    <location>
        <begin position="132"/>
        <end position="157"/>
    </location>
</feature>
<dbReference type="GO" id="GO:0005886">
    <property type="term" value="C:plasma membrane"/>
    <property type="evidence" value="ECO:0007669"/>
    <property type="project" value="UniProtKB-SubCell"/>
</dbReference>
<sequence>MVTSKNYLKKTLQLLLPLLLGLFLCWYAFAQFSAEELSLIKEQFLRADYSFLWLSVAMGFLSHVSRGIRWQYTLASMHYFPKRYNLVLAVFIGYLLNLTVPRSGEVSRALLINRYDKVPFDKAFGTILTERVIDMCILLLFIAIVFVFQFDLVWHFLESYFTFSYIIVILLVLGLVFVAFLYWIYRSTSSIAQKIRKMLSGIKEGIFSIAHLKKKWQFIAHTLFIWLMYFLMFYVVFFSMEQTKDLSLIQVLTAFVIGSFAIVFTNGGLGAYPLFIAKVLLLFGVAETIGTALGWVIWIAQFLMIVLFGGLSFLLLPLINRGQRSVSSSQ</sequence>
<evidence type="ECO:0000256" key="2">
    <source>
        <dbReference type="ARBA" id="ARBA00022475"/>
    </source>
</evidence>
<proteinExistence type="predicted"/>
<evidence type="ECO:0000256" key="3">
    <source>
        <dbReference type="ARBA" id="ARBA00022692"/>
    </source>
</evidence>
<keyword evidence="3 6" id="KW-0812">Transmembrane</keyword>
<dbReference type="OrthoDB" id="9812094at2"/>
<evidence type="ECO:0008006" key="9">
    <source>
        <dbReference type="Google" id="ProtNLM"/>
    </source>
</evidence>
<name>A0A1H2ZMP0_9FLAO</name>
<evidence type="ECO:0000256" key="4">
    <source>
        <dbReference type="ARBA" id="ARBA00022989"/>
    </source>
</evidence>
<feature type="transmembrane region" description="Helical" evidence="6">
    <location>
        <begin position="218"/>
        <end position="240"/>
    </location>
</feature>
<dbReference type="PANTHER" id="PTHR39087:SF2">
    <property type="entry name" value="UPF0104 MEMBRANE PROTEIN MJ1595"/>
    <property type="match status" value="1"/>
</dbReference>
<dbReference type="PANTHER" id="PTHR39087">
    <property type="entry name" value="UPF0104 MEMBRANE PROTEIN MJ1595"/>
    <property type="match status" value="1"/>
</dbReference>
<dbReference type="InterPro" id="IPR022791">
    <property type="entry name" value="L-PG_synthase/AglD"/>
</dbReference>
<organism evidence="7 8">
    <name type="scientific">Capnocytophaga granulosa</name>
    <dbReference type="NCBI Taxonomy" id="45242"/>
    <lineage>
        <taxon>Bacteria</taxon>
        <taxon>Pseudomonadati</taxon>
        <taxon>Bacteroidota</taxon>
        <taxon>Flavobacteriia</taxon>
        <taxon>Flavobacteriales</taxon>
        <taxon>Flavobacteriaceae</taxon>
        <taxon>Capnocytophaga</taxon>
    </lineage>
</organism>
<accession>A0A1H2ZMP0</accession>
<dbReference type="Pfam" id="PF03706">
    <property type="entry name" value="LPG_synthase_TM"/>
    <property type="match status" value="1"/>
</dbReference>
<keyword evidence="5 6" id="KW-0472">Membrane</keyword>
<feature type="transmembrane region" description="Helical" evidence="6">
    <location>
        <begin position="163"/>
        <end position="185"/>
    </location>
</feature>
<dbReference type="NCBIfam" id="TIGR00374">
    <property type="entry name" value="flippase-like domain"/>
    <property type="match status" value="1"/>
</dbReference>